<evidence type="ECO:0000256" key="3">
    <source>
        <dbReference type="ARBA" id="ARBA00022692"/>
    </source>
</evidence>
<feature type="transmembrane region" description="Helical" evidence="6">
    <location>
        <begin position="337"/>
        <end position="358"/>
    </location>
</feature>
<dbReference type="PANTHER" id="PTHR12385:SF4">
    <property type="entry name" value="PROTEIN PNS1"/>
    <property type="match status" value="1"/>
</dbReference>
<dbReference type="PANTHER" id="PTHR12385">
    <property type="entry name" value="CHOLINE TRANSPORTER-LIKE (SLC FAMILY 44)"/>
    <property type="match status" value="1"/>
</dbReference>
<evidence type="ECO:0000313" key="7">
    <source>
        <dbReference type="EMBL" id="GMI28429.1"/>
    </source>
</evidence>
<feature type="transmembrane region" description="Helical" evidence="6">
    <location>
        <begin position="281"/>
        <end position="300"/>
    </location>
</feature>
<name>A0A9W7G1H1_9STRA</name>
<evidence type="ECO:0000256" key="2">
    <source>
        <dbReference type="ARBA" id="ARBA00007168"/>
    </source>
</evidence>
<dbReference type="EMBL" id="BRYA01000662">
    <property type="protein sequence ID" value="GMI28429.1"/>
    <property type="molecule type" value="Genomic_DNA"/>
</dbReference>
<feature type="transmembrane region" description="Helical" evidence="6">
    <location>
        <begin position="41"/>
        <end position="60"/>
    </location>
</feature>
<dbReference type="InterPro" id="IPR007603">
    <property type="entry name" value="Choline_transptr-like"/>
</dbReference>
<dbReference type="Pfam" id="PF04515">
    <property type="entry name" value="Choline_transpo"/>
    <property type="match status" value="1"/>
</dbReference>
<keyword evidence="3 6" id="KW-0812">Transmembrane</keyword>
<evidence type="ECO:0000256" key="1">
    <source>
        <dbReference type="ARBA" id="ARBA00004141"/>
    </source>
</evidence>
<comment type="function">
    <text evidence="6">Choline transporter.</text>
</comment>
<evidence type="ECO:0000256" key="6">
    <source>
        <dbReference type="RuleBase" id="RU368066"/>
    </source>
</evidence>
<organism evidence="7 8">
    <name type="scientific">Triparma columacea</name>
    <dbReference type="NCBI Taxonomy" id="722753"/>
    <lineage>
        <taxon>Eukaryota</taxon>
        <taxon>Sar</taxon>
        <taxon>Stramenopiles</taxon>
        <taxon>Ochrophyta</taxon>
        <taxon>Bolidophyceae</taxon>
        <taxon>Parmales</taxon>
        <taxon>Triparmaceae</taxon>
        <taxon>Triparma</taxon>
    </lineage>
</organism>
<sequence>MAGFAKNQTWQTASVEPPIYAPITNYDNKGVDQPAKIRDPFFLFLFIAMLISYVVTSAMYSGEVDYSGGDGGEGGGSSRAAGWISIGLIQVCVAVLLSLSSLGFMISYAGILIQATLIGSVVATFLASGIFFAEGFMGGGVIWLIFALVSACYAYMVWSRIPFAAATLKTGLSAVRSNLGLTAVAVGSLLVASVWTTWWLTNYLGIAQHLGGGDEDNAQKVDGGIVFLLLICFYWGHQVISNIVHVSVAGTVGTWWFEPAVASSCCSPAVSGSLRRATTTSLGSICFGSLIVAIVSAMRAMIEQARYSDESIIICIADCLMGIIEAIVEYFNRWAFIYVGLYGYSFMEAGQNVMTLFKARGWTMIITDDLVSNVLTFMALSIGAVTGGIGMIAYKINPNWFNADGGDDSGIMWLVFILGLIIGFALSSIMLNVVQSAVDTTIVCFAEAPVDLQTNHPRHFEELNRVWQKLYPTLWRGGDGGKTGGRGDEEEGGGR</sequence>
<keyword evidence="8" id="KW-1185">Reference proteome</keyword>
<evidence type="ECO:0000256" key="5">
    <source>
        <dbReference type="ARBA" id="ARBA00023136"/>
    </source>
</evidence>
<comment type="subcellular location">
    <subcellularLocation>
        <location evidence="6">Cell membrane</location>
        <topology evidence="6">Multi-pass membrane protein</topology>
    </subcellularLocation>
    <subcellularLocation>
        <location evidence="1">Membrane</location>
        <topology evidence="1">Multi-pass membrane protein</topology>
    </subcellularLocation>
</comment>
<gene>
    <name evidence="7" type="ORF">TrCOL_g7060</name>
</gene>
<feature type="transmembrane region" description="Helical" evidence="6">
    <location>
        <begin position="370"/>
        <end position="393"/>
    </location>
</feature>
<proteinExistence type="inferred from homology"/>
<dbReference type="GO" id="GO:0022857">
    <property type="term" value="F:transmembrane transporter activity"/>
    <property type="evidence" value="ECO:0007669"/>
    <property type="project" value="UniProtKB-UniRule"/>
</dbReference>
<keyword evidence="4 6" id="KW-1133">Transmembrane helix</keyword>
<accession>A0A9W7G1H1</accession>
<dbReference type="Proteomes" id="UP001165065">
    <property type="component" value="Unassembled WGS sequence"/>
</dbReference>
<feature type="transmembrane region" description="Helical" evidence="6">
    <location>
        <begin position="413"/>
        <end position="434"/>
    </location>
</feature>
<feature type="transmembrane region" description="Helical" evidence="6">
    <location>
        <begin position="80"/>
        <end position="99"/>
    </location>
</feature>
<reference evidence="8" key="1">
    <citation type="journal article" date="2023" name="Commun. Biol.">
        <title>Genome analysis of Parmales, the sister group of diatoms, reveals the evolutionary specialization of diatoms from phago-mixotrophs to photoautotrophs.</title>
        <authorList>
            <person name="Ban H."/>
            <person name="Sato S."/>
            <person name="Yoshikawa S."/>
            <person name="Yamada K."/>
            <person name="Nakamura Y."/>
            <person name="Ichinomiya M."/>
            <person name="Sato N."/>
            <person name="Blanc-Mathieu R."/>
            <person name="Endo H."/>
            <person name="Kuwata A."/>
            <person name="Ogata H."/>
        </authorList>
    </citation>
    <scope>NUCLEOTIDE SEQUENCE [LARGE SCALE GENOMIC DNA]</scope>
</reference>
<comment type="similarity">
    <text evidence="2 6">Belongs to the CTL (choline transporter-like) family.</text>
</comment>
<feature type="transmembrane region" description="Helical" evidence="6">
    <location>
        <begin position="111"/>
        <end position="133"/>
    </location>
</feature>
<protein>
    <recommendedName>
        <fullName evidence="6">Choline transporter-like protein</fullName>
    </recommendedName>
</protein>
<keyword evidence="5 6" id="KW-0472">Membrane</keyword>
<dbReference type="GO" id="GO:0005886">
    <property type="term" value="C:plasma membrane"/>
    <property type="evidence" value="ECO:0007669"/>
    <property type="project" value="UniProtKB-SubCell"/>
</dbReference>
<dbReference type="OrthoDB" id="190901at2759"/>
<dbReference type="AlphaFoldDB" id="A0A9W7G1H1"/>
<evidence type="ECO:0000256" key="4">
    <source>
        <dbReference type="ARBA" id="ARBA00022989"/>
    </source>
</evidence>
<comment type="caution">
    <text evidence="7">The sequence shown here is derived from an EMBL/GenBank/DDBJ whole genome shotgun (WGS) entry which is preliminary data.</text>
</comment>
<feature type="transmembrane region" description="Helical" evidence="6">
    <location>
        <begin position="179"/>
        <end position="200"/>
    </location>
</feature>
<feature type="transmembrane region" description="Helical" evidence="6">
    <location>
        <begin position="139"/>
        <end position="158"/>
    </location>
</feature>
<evidence type="ECO:0000313" key="8">
    <source>
        <dbReference type="Proteomes" id="UP001165065"/>
    </source>
</evidence>